<dbReference type="Pfam" id="PF00400">
    <property type="entry name" value="WD40"/>
    <property type="match status" value="4"/>
</dbReference>
<comment type="similarity">
    <text evidence="1">Belongs to the WD repeat DCAF10 family.</text>
</comment>
<feature type="region of interest" description="Disordered" evidence="5">
    <location>
        <begin position="636"/>
        <end position="655"/>
    </location>
</feature>
<dbReference type="InterPro" id="IPR001680">
    <property type="entry name" value="WD40_rpt"/>
</dbReference>
<dbReference type="PANTHER" id="PTHR14588:SF2">
    <property type="entry name" value="DDB1- AND CUL4-ASSOCIATED FACTOR 10"/>
    <property type="match status" value="1"/>
</dbReference>
<reference evidence="6 7" key="1">
    <citation type="submission" date="2023-09" db="EMBL/GenBank/DDBJ databases">
        <title>Genomes of two closely related lineages of the louse Polyplax serrata with different host specificities.</title>
        <authorList>
            <person name="Martinu J."/>
            <person name="Tarabai H."/>
            <person name="Stefka J."/>
            <person name="Hypsa V."/>
        </authorList>
    </citation>
    <scope>NUCLEOTIDE SEQUENCE [LARGE SCALE GENOMIC DNA]</scope>
    <source>
        <strain evidence="6">98ZLc_SE</strain>
    </source>
</reference>
<dbReference type="PROSITE" id="PS00678">
    <property type="entry name" value="WD_REPEATS_1"/>
    <property type="match status" value="1"/>
</dbReference>
<name>A0ABR1AW83_POLSC</name>
<dbReference type="Proteomes" id="UP001359485">
    <property type="component" value="Unassembled WGS sequence"/>
</dbReference>
<evidence type="ECO:0000256" key="3">
    <source>
        <dbReference type="ARBA" id="ARBA00022737"/>
    </source>
</evidence>
<accession>A0ABR1AW83</accession>
<feature type="compositionally biased region" description="Acidic residues" evidence="5">
    <location>
        <begin position="643"/>
        <end position="655"/>
    </location>
</feature>
<evidence type="ECO:0000256" key="1">
    <source>
        <dbReference type="ARBA" id="ARBA00005903"/>
    </source>
</evidence>
<evidence type="ECO:0000313" key="6">
    <source>
        <dbReference type="EMBL" id="KAK6630062.1"/>
    </source>
</evidence>
<evidence type="ECO:0000256" key="5">
    <source>
        <dbReference type="SAM" id="MobiDB-lite"/>
    </source>
</evidence>
<keyword evidence="3" id="KW-0677">Repeat</keyword>
<dbReference type="SUPFAM" id="SSF50978">
    <property type="entry name" value="WD40 repeat-like"/>
    <property type="match status" value="2"/>
</dbReference>
<keyword evidence="7" id="KW-1185">Reference proteome</keyword>
<dbReference type="EMBL" id="JAWJWF010000010">
    <property type="protein sequence ID" value="KAK6630062.1"/>
    <property type="molecule type" value="Genomic_DNA"/>
</dbReference>
<feature type="repeat" description="WD" evidence="4">
    <location>
        <begin position="137"/>
        <end position="178"/>
    </location>
</feature>
<dbReference type="InterPro" id="IPR019775">
    <property type="entry name" value="WD40_repeat_CS"/>
</dbReference>
<dbReference type="SMART" id="SM00320">
    <property type="entry name" value="WD40"/>
    <property type="match status" value="4"/>
</dbReference>
<proteinExistence type="inferred from homology"/>
<protein>
    <submittedName>
        <fullName evidence="6">Uncharacterized protein</fullName>
    </submittedName>
</protein>
<comment type="caution">
    <text evidence="6">The sequence shown here is derived from an EMBL/GenBank/DDBJ whole genome shotgun (WGS) entry which is preliminary data.</text>
</comment>
<evidence type="ECO:0000313" key="7">
    <source>
        <dbReference type="Proteomes" id="UP001359485"/>
    </source>
</evidence>
<gene>
    <name evidence="6" type="ORF">RUM44_005460</name>
</gene>
<dbReference type="PROSITE" id="PS50082">
    <property type="entry name" value="WD_REPEATS_2"/>
    <property type="match status" value="2"/>
</dbReference>
<feature type="repeat" description="WD" evidence="4">
    <location>
        <begin position="95"/>
        <end position="129"/>
    </location>
</feature>
<dbReference type="Gene3D" id="2.130.10.10">
    <property type="entry name" value="YVTN repeat-like/Quinoprotein amine dehydrogenase"/>
    <property type="match status" value="2"/>
</dbReference>
<keyword evidence="2 4" id="KW-0853">WD repeat</keyword>
<evidence type="ECO:0000256" key="2">
    <source>
        <dbReference type="ARBA" id="ARBA00022574"/>
    </source>
</evidence>
<organism evidence="6 7">
    <name type="scientific">Polyplax serrata</name>
    <name type="common">Common mouse louse</name>
    <dbReference type="NCBI Taxonomy" id="468196"/>
    <lineage>
        <taxon>Eukaryota</taxon>
        <taxon>Metazoa</taxon>
        <taxon>Ecdysozoa</taxon>
        <taxon>Arthropoda</taxon>
        <taxon>Hexapoda</taxon>
        <taxon>Insecta</taxon>
        <taxon>Pterygota</taxon>
        <taxon>Neoptera</taxon>
        <taxon>Paraneoptera</taxon>
        <taxon>Psocodea</taxon>
        <taxon>Troctomorpha</taxon>
        <taxon>Phthiraptera</taxon>
        <taxon>Anoplura</taxon>
        <taxon>Polyplacidae</taxon>
        <taxon>Polyplax</taxon>
    </lineage>
</organism>
<dbReference type="InterPro" id="IPR039085">
    <property type="entry name" value="DCA10"/>
</dbReference>
<sequence length="944" mass="105988">MASGIVGIGPTWLDRRQMGFRNPMGTKSRIYEQMYSNILPYNSWDPTTNNTYTSVHGGIFSLEFSPEGSLLVAACEKRSVLMFDPLTHKRIHSLENAHLDCVNCVRFLDSKSFATCSDDHTVVLWDARNLNHKVRLLKGHSNWVKNIEYSPQDGLLVTSGFDGSILTWEVNTYKEDSIVPNKVFSTNGLMRMRLTPDATKMVLCTTGGYIIIVHNLDLNLMSQDLIGFKPNMYRLMQLSQTIIPVASDFAHLFRSPGKRNRIEFITDFPEGDDAEVISSLQIHPDGHCAISRNVSSNEKSEWSCIHNIEERLSSDESDFTDEDAEGVDESKIIGWSQTSPSISTTPSCIIQHTVVEHERRLSTGARTNATATGAEQNDLSVTPSDVWEALVAIHEARNRRELEETEREMSVGQMFRRQAMDSEVRNPRPVNFDSQIFVTRILPNLNADRVNEPQSGPGRLRPCGSAFRHGLCSNAVERSMPNRTTSRRNWTRFVGHRTTPNGTKKFGVRRRYFSLYRRSLVGQYDRTSVLRKPIYNRGVMEYKYKKYVKLNTNYEINETRRLLGAAAVSPKLTRGSDLVLNRRQVHRGLIRNFSRTNSDLKNNAGIRHQCVDSVSENRVQGNSVIANRNILEDVQTSPIVGNENEEHDDDDDDDGIEIKQQKMRNSKSCVVEEGVPGSAAVMMTSTFRQEETNGIVDHEEIIEAESSGSFVERQKRQTSGSLVSPTETSTKRCDIPVAKTILMGVFRAGNDGLRGTSMRKHNVAAVTVSSSGSPGKVEGNLSLDQHNTKTRKQQSMDVKFKKKHRSGLACAESSTSRRGEDDVSSFQPYSTVSVNKKIHQNTKRLTHFVEEPNLGRGFIKELCVSPDGRIICSPFGNGIRLLSFSPSVQDVFHCYPSSPPVPLHELTLNIAHTDIVVSTKFSPFHNLLVSGCLSGKIIYYQPFL</sequence>
<dbReference type="PANTHER" id="PTHR14588">
    <property type="entry name" value="DDB1- AND CUL4-ASSOCIATED FACTOR 10"/>
    <property type="match status" value="1"/>
</dbReference>
<dbReference type="InterPro" id="IPR036322">
    <property type="entry name" value="WD40_repeat_dom_sf"/>
</dbReference>
<feature type="compositionally biased region" description="Polar residues" evidence="5">
    <location>
        <begin position="717"/>
        <end position="728"/>
    </location>
</feature>
<dbReference type="PROSITE" id="PS50294">
    <property type="entry name" value="WD_REPEATS_REGION"/>
    <property type="match status" value="1"/>
</dbReference>
<dbReference type="InterPro" id="IPR015943">
    <property type="entry name" value="WD40/YVTN_repeat-like_dom_sf"/>
</dbReference>
<evidence type="ECO:0000256" key="4">
    <source>
        <dbReference type="PROSITE-ProRule" id="PRU00221"/>
    </source>
</evidence>
<feature type="region of interest" description="Disordered" evidence="5">
    <location>
        <begin position="707"/>
        <end position="728"/>
    </location>
</feature>